<evidence type="ECO:0000256" key="1">
    <source>
        <dbReference type="ARBA" id="ARBA00023136"/>
    </source>
</evidence>
<dbReference type="GO" id="GO:0006506">
    <property type="term" value="P:GPI anchor biosynthetic process"/>
    <property type="evidence" value="ECO:0007669"/>
    <property type="project" value="InterPro"/>
</dbReference>
<proteinExistence type="predicted"/>
<sequence length="546" mass="61797">MFQSSFLFRILRLLLPICIISSIYLYLYPLFHLCGFPGVSSSNDNDNILQKIGQIASQNSRSTDRAPFRLLVFGDPQLEGDTSLPEPNSPWFPSLANAWEGVKRGHGHNNSTNVTVPTVKDTIFQLLRTDLPRLLKYSRKSLDLLGNDYYLAHIYRTLHWWSDPTHVTVLGDLLGSQWIDDDEFQRRSNRYWKRVFKDGSRVPDEVMNTPTREILGAASAWAKRIINIAGNHDIGYAGDITEERVSRFERFFGKVNWEVSFELHNGTNTTNPPPLIRLIVLNTMNLDTPALSPRLQTDTYSFINDAIIGSPPVESNTTLTLLLTHIPLHKQSGVCVDAPYFNFYGEEQGNGIKEQNHLSDYASKSLLEGVFGLSANPDSAAGGKGRRGIIFTGHDHEGCDVFHHLRSPSAIPQSGEDDSPVWHATRWRDRQRYRTEHSILAEDDRPGVREVTLRAMMGEFGGNAALVSAWFDNTTGIWKTELNKCALGVQHIWWVVHILDLIGVLVLISAIFVYSWERFIGAHTIKRMKSRKKKVKTKKQGSKKTE</sequence>
<dbReference type="PANTHER" id="PTHR13315">
    <property type="entry name" value="METALLO PHOSPHOESTERASE RELATED"/>
    <property type="match status" value="1"/>
</dbReference>
<dbReference type="EMBL" id="MU006092">
    <property type="protein sequence ID" value="KAF2840875.1"/>
    <property type="molecule type" value="Genomic_DNA"/>
</dbReference>
<dbReference type="SUPFAM" id="SSF56300">
    <property type="entry name" value="Metallo-dependent phosphatases"/>
    <property type="match status" value="1"/>
</dbReference>
<comment type="caution">
    <text evidence="3">The sequence shown here is derived from an EMBL/GenBank/DDBJ whole genome shotgun (WGS) entry which is preliminary data.</text>
</comment>
<evidence type="ECO:0008006" key="5">
    <source>
        <dbReference type="Google" id="ProtNLM"/>
    </source>
</evidence>
<dbReference type="Proteomes" id="UP000799429">
    <property type="component" value="Unassembled WGS sequence"/>
</dbReference>
<evidence type="ECO:0000256" key="2">
    <source>
        <dbReference type="SAM" id="Phobius"/>
    </source>
</evidence>
<feature type="transmembrane region" description="Helical" evidence="2">
    <location>
        <begin position="12"/>
        <end position="31"/>
    </location>
</feature>
<dbReference type="InterPro" id="IPR029052">
    <property type="entry name" value="Metallo-depent_PP-like"/>
</dbReference>
<evidence type="ECO:0000313" key="4">
    <source>
        <dbReference type="Proteomes" id="UP000799429"/>
    </source>
</evidence>
<evidence type="ECO:0000313" key="3">
    <source>
        <dbReference type="EMBL" id="KAF2840875.1"/>
    </source>
</evidence>
<keyword evidence="2" id="KW-0812">Transmembrane</keyword>
<organism evidence="3 4">
    <name type="scientific">Patellaria atrata CBS 101060</name>
    <dbReference type="NCBI Taxonomy" id="1346257"/>
    <lineage>
        <taxon>Eukaryota</taxon>
        <taxon>Fungi</taxon>
        <taxon>Dikarya</taxon>
        <taxon>Ascomycota</taxon>
        <taxon>Pezizomycotina</taxon>
        <taxon>Dothideomycetes</taxon>
        <taxon>Dothideomycetes incertae sedis</taxon>
        <taxon>Patellariales</taxon>
        <taxon>Patellariaceae</taxon>
        <taxon>Patellaria</taxon>
    </lineage>
</organism>
<dbReference type="InterPro" id="IPR033308">
    <property type="entry name" value="PGAP5/Cdc1/Ted1"/>
</dbReference>
<gene>
    <name evidence="3" type="ORF">M501DRAFT_1001939</name>
</gene>
<keyword evidence="2" id="KW-1133">Transmembrane helix</keyword>
<dbReference type="OrthoDB" id="9984693at2759"/>
<dbReference type="GO" id="GO:0005783">
    <property type="term" value="C:endoplasmic reticulum"/>
    <property type="evidence" value="ECO:0007669"/>
    <property type="project" value="TreeGrafter"/>
</dbReference>
<protein>
    <recommendedName>
        <fullName evidence="5">Calcineurin-like phosphoesterase domain-containing protein</fullName>
    </recommendedName>
</protein>
<reference evidence="3" key="1">
    <citation type="journal article" date="2020" name="Stud. Mycol.">
        <title>101 Dothideomycetes genomes: a test case for predicting lifestyles and emergence of pathogens.</title>
        <authorList>
            <person name="Haridas S."/>
            <person name="Albert R."/>
            <person name="Binder M."/>
            <person name="Bloem J."/>
            <person name="Labutti K."/>
            <person name="Salamov A."/>
            <person name="Andreopoulos B."/>
            <person name="Baker S."/>
            <person name="Barry K."/>
            <person name="Bills G."/>
            <person name="Bluhm B."/>
            <person name="Cannon C."/>
            <person name="Castanera R."/>
            <person name="Culley D."/>
            <person name="Daum C."/>
            <person name="Ezra D."/>
            <person name="Gonzalez J."/>
            <person name="Henrissat B."/>
            <person name="Kuo A."/>
            <person name="Liang C."/>
            <person name="Lipzen A."/>
            <person name="Lutzoni F."/>
            <person name="Magnuson J."/>
            <person name="Mondo S."/>
            <person name="Nolan M."/>
            <person name="Ohm R."/>
            <person name="Pangilinan J."/>
            <person name="Park H.-J."/>
            <person name="Ramirez L."/>
            <person name="Alfaro M."/>
            <person name="Sun H."/>
            <person name="Tritt A."/>
            <person name="Yoshinaga Y."/>
            <person name="Zwiers L.-H."/>
            <person name="Turgeon B."/>
            <person name="Goodwin S."/>
            <person name="Spatafora J."/>
            <person name="Crous P."/>
            <person name="Grigoriev I."/>
        </authorList>
    </citation>
    <scope>NUCLEOTIDE SEQUENCE</scope>
    <source>
        <strain evidence="3">CBS 101060</strain>
    </source>
</reference>
<feature type="transmembrane region" description="Helical" evidence="2">
    <location>
        <begin position="492"/>
        <end position="516"/>
    </location>
</feature>
<dbReference type="PANTHER" id="PTHR13315:SF1">
    <property type="entry name" value="PROTEIN TED1"/>
    <property type="match status" value="1"/>
</dbReference>
<keyword evidence="1 2" id="KW-0472">Membrane</keyword>
<name>A0A9P4SFL7_9PEZI</name>
<dbReference type="GO" id="GO:0016020">
    <property type="term" value="C:membrane"/>
    <property type="evidence" value="ECO:0007669"/>
    <property type="project" value="GOC"/>
</dbReference>
<keyword evidence="4" id="KW-1185">Reference proteome</keyword>
<dbReference type="AlphaFoldDB" id="A0A9P4SFL7"/>
<accession>A0A9P4SFL7</accession>